<comment type="caution">
    <text evidence="6">The sequence shown here is derived from an EMBL/GenBank/DDBJ whole genome shotgun (WGS) entry which is preliminary data.</text>
</comment>
<keyword evidence="2" id="KW-0479">Metal-binding</keyword>
<dbReference type="InterPro" id="IPR018967">
    <property type="entry name" value="FeS-contain_CDGSH-typ"/>
</dbReference>
<sequence length="105" mass="11453">MLRHPSGSWLVDSEMNRLRDNQKGIRMAENEVTITVRPNGPFRVEGPIKLVDSNGQQWDLTGKPAVSLCRCGASTKKPFCDGTHSKIGFQAAEAAVAAEEAQKQS</sequence>
<keyword evidence="1" id="KW-0001">2Fe-2S</keyword>
<dbReference type="EMBL" id="SMGK01000001">
    <property type="protein sequence ID" value="TCK75468.1"/>
    <property type="molecule type" value="Genomic_DNA"/>
</dbReference>
<keyword evidence="3" id="KW-0408">Iron</keyword>
<proteinExistence type="predicted"/>
<name>A0A4R1LAJ6_9BACT</name>
<accession>A0A4R1LAJ6</accession>
<dbReference type="GO" id="GO:0005737">
    <property type="term" value="C:cytoplasm"/>
    <property type="evidence" value="ECO:0007669"/>
    <property type="project" value="UniProtKB-ARBA"/>
</dbReference>
<dbReference type="Pfam" id="PF09360">
    <property type="entry name" value="zf-CDGSH"/>
    <property type="match status" value="1"/>
</dbReference>
<dbReference type="GO" id="GO:0051537">
    <property type="term" value="F:2 iron, 2 sulfur cluster binding"/>
    <property type="evidence" value="ECO:0007669"/>
    <property type="project" value="UniProtKB-KW"/>
</dbReference>
<organism evidence="6 7">
    <name type="scientific">Acidipila rosea</name>
    <dbReference type="NCBI Taxonomy" id="768535"/>
    <lineage>
        <taxon>Bacteria</taxon>
        <taxon>Pseudomonadati</taxon>
        <taxon>Acidobacteriota</taxon>
        <taxon>Terriglobia</taxon>
        <taxon>Terriglobales</taxon>
        <taxon>Acidobacteriaceae</taxon>
        <taxon>Acidipila</taxon>
    </lineage>
</organism>
<evidence type="ECO:0000259" key="5">
    <source>
        <dbReference type="SMART" id="SM00704"/>
    </source>
</evidence>
<keyword evidence="4" id="KW-0411">Iron-sulfur</keyword>
<keyword evidence="7" id="KW-1185">Reference proteome</keyword>
<evidence type="ECO:0000313" key="6">
    <source>
        <dbReference type="EMBL" id="TCK75468.1"/>
    </source>
</evidence>
<evidence type="ECO:0000313" key="7">
    <source>
        <dbReference type="Proteomes" id="UP000295210"/>
    </source>
</evidence>
<dbReference type="GO" id="GO:0046872">
    <property type="term" value="F:metal ion binding"/>
    <property type="evidence" value="ECO:0007669"/>
    <property type="project" value="UniProtKB-KW"/>
</dbReference>
<evidence type="ECO:0000256" key="1">
    <source>
        <dbReference type="ARBA" id="ARBA00022714"/>
    </source>
</evidence>
<dbReference type="InterPro" id="IPR042216">
    <property type="entry name" value="MitoNEET_CISD"/>
</dbReference>
<feature type="domain" description="Iron-binding zinc finger CDGSH type" evidence="5">
    <location>
        <begin position="39"/>
        <end position="90"/>
    </location>
</feature>
<evidence type="ECO:0000256" key="4">
    <source>
        <dbReference type="ARBA" id="ARBA00023014"/>
    </source>
</evidence>
<dbReference type="AlphaFoldDB" id="A0A4R1LAJ6"/>
<gene>
    <name evidence="6" type="ORF">C7378_0451</name>
</gene>
<dbReference type="SMART" id="SM00704">
    <property type="entry name" value="ZnF_CDGSH"/>
    <property type="match status" value="1"/>
</dbReference>
<protein>
    <submittedName>
        <fullName evidence="6">CDGSH-type Zn-finger protein</fullName>
    </submittedName>
</protein>
<dbReference type="Gene3D" id="3.40.5.90">
    <property type="entry name" value="CDGSH iron-sulfur domain, mitoNEET-type"/>
    <property type="match status" value="1"/>
</dbReference>
<reference evidence="6 7" key="1">
    <citation type="submission" date="2019-03" db="EMBL/GenBank/DDBJ databases">
        <title>Genomic Encyclopedia of Type Strains, Phase IV (KMG-IV): sequencing the most valuable type-strain genomes for metagenomic binning, comparative biology and taxonomic classification.</title>
        <authorList>
            <person name="Goeker M."/>
        </authorList>
    </citation>
    <scope>NUCLEOTIDE SEQUENCE [LARGE SCALE GENOMIC DNA]</scope>
    <source>
        <strain evidence="6 7">DSM 103428</strain>
    </source>
</reference>
<evidence type="ECO:0000256" key="3">
    <source>
        <dbReference type="ARBA" id="ARBA00023004"/>
    </source>
</evidence>
<evidence type="ECO:0000256" key="2">
    <source>
        <dbReference type="ARBA" id="ARBA00022723"/>
    </source>
</evidence>
<dbReference type="Proteomes" id="UP000295210">
    <property type="component" value="Unassembled WGS sequence"/>
</dbReference>